<evidence type="ECO:0000313" key="3">
    <source>
        <dbReference type="Proteomes" id="UP001206483"/>
    </source>
</evidence>
<dbReference type="EMBL" id="JAMZDX010000008">
    <property type="protein sequence ID" value="MCP2314107.1"/>
    <property type="molecule type" value="Genomic_DNA"/>
</dbReference>
<accession>A0ABT1J9H7</accession>
<keyword evidence="3" id="KW-1185">Reference proteome</keyword>
<reference evidence="2 3" key="1">
    <citation type="submission" date="2022-06" db="EMBL/GenBank/DDBJ databases">
        <title>Sequencing the genomes of 1000 actinobacteria strains.</title>
        <authorList>
            <person name="Klenk H.-P."/>
        </authorList>
    </citation>
    <scope>NUCLEOTIDE SEQUENCE [LARGE SCALE GENOMIC DNA]</scope>
    <source>
        <strain evidence="2 3">DSM 41656</strain>
    </source>
</reference>
<name>A0ABT1J9H7_9ACTN</name>
<proteinExistence type="predicted"/>
<comment type="caution">
    <text evidence="2">The sequence shown here is derived from an EMBL/GenBank/DDBJ whole genome shotgun (WGS) entry which is preliminary data.</text>
</comment>
<sequence>MGTNHSGQFTVERAGMLHHSIDGPTSWWPDGTTSYLLHFAGPRSSWQVADETDTVLTAVDTLNSGEEMSKQALQNALRDTRRLLSHINAIEEELLLYSREAGPNGKVRLSWREIGDEMGLHFTSARDRHTRVASGKGSSQRNWLVQRTRREHMYPTTDGRPAVPPQSDAERAHSTEVCDVPAAAREGLVVALCSCGWRGTPSTNADRARRDGKEHEDGADS</sequence>
<evidence type="ECO:0000256" key="1">
    <source>
        <dbReference type="SAM" id="MobiDB-lite"/>
    </source>
</evidence>
<gene>
    <name evidence="2" type="ORF">FHR36_007306</name>
</gene>
<dbReference type="Proteomes" id="UP001206483">
    <property type="component" value="Unassembled WGS sequence"/>
</dbReference>
<dbReference type="RefSeq" id="WP_253804450.1">
    <property type="nucleotide sequence ID" value="NZ_BAAAUB010000050.1"/>
</dbReference>
<evidence type="ECO:0000313" key="2">
    <source>
        <dbReference type="EMBL" id="MCP2314107.1"/>
    </source>
</evidence>
<feature type="region of interest" description="Disordered" evidence="1">
    <location>
        <begin position="201"/>
        <end position="221"/>
    </location>
</feature>
<protein>
    <submittedName>
        <fullName evidence="2">Uncharacterized protein</fullName>
    </submittedName>
</protein>
<organism evidence="2 3">
    <name type="scientific">Kitasatospora paracochleata</name>
    <dbReference type="NCBI Taxonomy" id="58354"/>
    <lineage>
        <taxon>Bacteria</taxon>
        <taxon>Bacillati</taxon>
        <taxon>Actinomycetota</taxon>
        <taxon>Actinomycetes</taxon>
        <taxon>Kitasatosporales</taxon>
        <taxon>Streptomycetaceae</taxon>
        <taxon>Kitasatospora</taxon>
    </lineage>
</organism>
<feature type="region of interest" description="Disordered" evidence="1">
    <location>
        <begin position="152"/>
        <end position="172"/>
    </location>
</feature>
<feature type="compositionally biased region" description="Basic and acidic residues" evidence="1">
    <location>
        <begin position="206"/>
        <end position="221"/>
    </location>
</feature>